<feature type="active site" description="Charge relay system" evidence="5">
    <location>
        <position position="121"/>
    </location>
</feature>
<dbReference type="InterPro" id="IPR051048">
    <property type="entry name" value="Peptidase_S8/S53_subtilisin"/>
</dbReference>
<feature type="domain" description="Peptidase S8/S53" evidence="6">
    <location>
        <begin position="112"/>
        <end position="327"/>
    </location>
</feature>
<evidence type="ECO:0000256" key="2">
    <source>
        <dbReference type="ARBA" id="ARBA00022670"/>
    </source>
</evidence>
<dbReference type="Gene3D" id="3.40.50.200">
    <property type="entry name" value="Peptidase S8/S53 domain"/>
    <property type="match status" value="1"/>
</dbReference>
<accession>A0ABV6B6M6</accession>
<dbReference type="InterPro" id="IPR000209">
    <property type="entry name" value="Peptidase_S8/S53_dom"/>
</dbReference>
<evidence type="ECO:0000256" key="5">
    <source>
        <dbReference type="PROSITE-ProRule" id="PRU01240"/>
    </source>
</evidence>
<comment type="caution">
    <text evidence="7">The sequence shown here is derived from an EMBL/GenBank/DDBJ whole genome shotgun (WGS) entry which is preliminary data.</text>
</comment>
<dbReference type="RefSeq" id="WP_380015457.1">
    <property type="nucleotide sequence ID" value="NZ_JBHLYR010000062.1"/>
</dbReference>
<comment type="similarity">
    <text evidence="1 5">Belongs to the peptidase S8 family.</text>
</comment>
<proteinExistence type="inferred from homology"/>
<evidence type="ECO:0000313" key="8">
    <source>
        <dbReference type="Proteomes" id="UP001589733"/>
    </source>
</evidence>
<evidence type="ECO:0000313" key="7">
    <source>
        <dbReference type="EMBL" id="MFB9994511.1"/>
    </source>
</evidence>
<keyword evidence="4 5" id="KW-0720">Serine protease</keyword>
<feature type="active site" description="Charge relay system" evidence="5">
    <location>
        <position position="311"/>
    </location>
</feature>
<feature type="active site" description="Charge relay system" evidence="5">
    <location>
        <position position="161"/>
    </location>
</feature>
<dbReference type="EMBL" id="JBHLYR010000062">
    <property type="protein sequence ID" value="MFB9994511.1"/>
    <property type="molecule type" value="Genomic_DNA"/>
</dbReference>
<keyword evidence="2 5" id="KW-0645">Protease</keyword>
<dbReference type="Proteomes" id="UP001589733">
    <property type="component" value="Unassembled WGS sequence"/>
</dbReference>
<dbReference type="PROSITE" id="PS00136">
    <property type="entry name" value="SUBTILASE_ASP"/>
    <property type="match status" value="1"/>
</dbReference>
<dbReference type="PRINTS" id="PR00723">
    <property type="entry name" value="SUBTILISIN"/>
</dbReference>
<dbReference type="Pfam" id="PF00082">
    <property type="entry name" value="Peptidase_S8"/>
    <property type="match status" value="1"/>
</dbReference>
<dbReference type="InterPro" id="IPR023827">
    <property type="entry name" value="Peptidase_S8_Asp-AS"/>
</dbReference>
<evidence type="ECO:0000256" key="3">
    <source>
        <dbReference type="ARBA" id="ARBA00022801"/>
    </source>
</evidence>
<keyword evidence="8" id="KW-1185">Reference proteome</keyword>
<dbReference type="SUPFAM" id="SSF52743">
    <property type="entry name" value="Subtilisin-like"/>
    <property type="match status" value="1"/>
</dbReference>
<evidence type="ECO:0000256" key="4">
    <source>
        <dbReference type="ARBA" id="ARBA00022825"/>
    </source>
</evidence>
<organism evidence="7 8">
    <name type="scientific">Deinococcus oregonensis</name>
    <dbReference type="NCBI Taxonomy" id="1805970"/>
    <lineage>
        <taxon>Bacteria</taxon>
        <taxon>Thermotogati</taxon>
        <taxon>Deinococcota</taxon>
        <taxon>Deinococci</taxon>
        <taxon>Deinococcales</taxon>
        <taxon>Deinococcaceae</taxon>
        <taxon>Deinococcus</taxon>
    </lineage>
</organism>
<reference evidence="7 8" key="1">
    <citation type="submission" date="2024-09" db="EMBL/GenBank/DDBJ databases">
        <authorList>
            <person name="Sun Q."/>
            <person name="Mori K."/>
        </authorList>
    </citation>
    <scope>NUCLEOTIDE SEQUENCE [LARGE SCALE GENOMIC DNA]</scope>
    <source>
        <strain evidence="7 8">JCM 13503</strain>
    </source>
</reference>
<dbReference type="InterPro" id="IPR015500">
    <property type="entry name" value="Peptidase_S8_subtilisin-rel"/>
</dbReference>
<keyword evidence="3 5" id="KW-0378">Hydrolase</keyword>
<dbReference type="PANTHER" id="PTHR43399">
    <property type="entry name" value="SUBTILISIN-RELATED"/>
    <property type="match status" value="1"/>
</dbReference>
<evidence type="ECO:0000259" key="6">
    <source>
        <dbReference type="Pfam" id="PF00082"/>
    </source>
</evidence>
<evidence type="ECO:0000256" key="1">
    <source>
        <dbReference type="ARBA" id="ARBA00011073"/>
    </source>
</evidence>
<dbReference type="PROSITE" id="PS51892">
    <property type="entry name" value="SUBTILASE"/>
    <property type="match status" value="1"/>
</dbReference>
<dbReference type="InterPro" id="IPR036852">
    <property type="entry name" value="Peptidase_S8/S53_dom_sf"/>
</dbReference>
<sequence length="351" mass="35964">MDLPGNCPLLPLKRRTERPLVSRVFLLLLSALSLGACGTSPLPSSATLPQSITSLSTSSSPPSAKPYFSSSGARLWAEGARLWGEGGFSLPSSSRDWRQQVNVPETQAFEAGKGVTIALLDSGVDLTHPMLRGVLLPGHDFVDGDENPSEEGDETDLIYGHGTAVAGVLQQMAPAARILPLRVLGTGGSGQAAHVAQAIRLAVDQGAHIINLSVAGSVSSEGVRAALQYAANRNVLVVAASGNNGESAPQAPADALNQKNTLGAFGLSVTAVDQSGNLPSWSNRGGEVQAPGVDILTSYPGRRLVRASGSSFAAPVVSGALALALAQGKDAQTLAAQLSTGSLLDVKVLLK</sequence>
<dbReference type="PANTHER" id="PTHR43399:SF4">
    <property type="entry name" value="CELL WALL-ASSOCIATED PROTEASE"/>
    <property type="match status" value="1"/>
</dbReference>
<gene>
    <name evidence="7" type="ORF">ACFFLM_21370</name>
</gene>
<protein>
    <submittedName>
        <fullName evidence="7">S8 family serine peptidase</fullName>
    </submittedName>
</protein>
<name>A0ABV6B6M6_9DEIO</name>